<dbReference type="AlphaFoldDB" id="A0AAD7VZP7"/>
<evidence type="ECO:0000256" key="2">
    <source>
        <dbReference type="ARBA" id="ARBA00022723"/>
    </source>
</evidence>
<dbReference type="Pfam" id="PF13445">
    <property type="entry name" value="zf-RING_UBOX"/>
    <property type="match status" value="1"/>
</dbReference>
<reference evidence="12" key="1">
    <citation type="journal article" date="2023" name="Science">
        <title>Genome structures resolve the early diversification of teleost fishes.</title>
        <authorList>
            <person name="Parey E."/>
            <person name="Louis A."/>
            <person name="Montfort J."/>
            <person name="Bouchez O."/>
            <person name="Roques C."/>
            <person name="Iampietro C."/>
            <person name="Lluch J."/>
            <person name="Castinel A."/>
            <person name="Donnadieu C."/>
            <person name="Desvignes T."/>
            <person name="Floi Bucao C."/>
            <person name="Jouanno E."/>
            <person name="Wen M."/>
            <person name="Mejri S."/>
            <person name="Dirks R."/>
            <person name="Jansen H."/>
            <person name="Henkel C."/>
            <person name="Chen W.J."/>
            <person name="Zahm M."/>
            <person name="Cabau C."/>
            <person name="Klopp C."/>
            <person name="Thompson A.W."/>
            <person name="Robinson-Rechavi M."/>
            <person name="Braasch I."/>
            <person name="Lecointre G."/>
            <person name="Bobe J."/>
            <person name="Postlethwait J.H."/>
            <person name="Berthelot C."/>
            <person name="Roest Crollius H."/>
            <person name="Guiguen Y."/>
        </authorList>
    </citation>
    <scope>NUCLEOTIDE SEQUENCE</scope>
    <source>
        <strain evidence="12">NC1722</strain>
    </source>
</reference>
<evidence type="ECO:0000313" key="12">
    <source>
        <dbReference type="EMBL" id="KAJ8366637.1"/>
    </source>
</evidence>
<dbReference type="SMART" id="SM00336">
    <property type="entry name" value="BBOX"/>
    <property type="match status" value="1"/>
</dbReference>
<keyword evidence="1" id="KW-0399">Innate immunity</keyword>
<dbReference type="PROSITE" id="PS00518">
    <property type="entry name" value="ZF_RING_1"/>
    <property type="match status" value="1"/>
</dbReference>
<dbReference type="InterPro" id="IPR001870">
    <property type="entry name" value="B30.2/SPRY"/>
</dbReference>
<sequence length="576" mass="63293">MEPIALEEDLICAICREVFVEPVTLPCGHNYCEECIDLLRKSSSSAFSSEHGRGSCYRCPLCLSPCDARIRVKRNAALRAIVDKWRGRRARGGGGGVVTDDRCTVCKGERRSRALKSCARCRESYCAAHVLPHLENGALRQHALLAVVVVEPEPRADASSSRSSSPHLCRDHGRDAELYCRTDATALCAFCMLPSESAHLAGHHVVKLSEAVDAVKEGCQAKLDDVQDSLAEIRDNLQKLEETALISKDSLTSQQQAYTAFVKKIKLFLEVEEKAWQKRLSVDMVTENRKMKYRAEKMEQLQARLQEAERTLQEAQDIHDPLTLMQLLENVDWQVGQGGRDGSVSALPLREVCSAQVREVMEGPSLQPAALPRNIPLFHILQKAFTGEQIRFDPETAHPRLGMDADRTALWVKEGGAGGAQEAVEPGGGGGGGAYYALGATPFSRGTHYWEVEVRGVASWALGVAYEGSRAPQPRDSASSWSLAYSEDTGQYCARHAGQALSFVAERPPRAVGLYLDLHSGILCFYDAALLQGLHTFYGQFRSALLPLFCPGQRERRPQDEASEPSVRSADTVTSP</sequence>
<evidence type="ECO:0000256" key="4">
    <source>
        <dbReference type="ARBA" id="ARBA00022833"/>
    </source>
</evidence>
<dbReference type="PROSITE" id="PS50119">
    <property type="entry name" value="ZF_BBOX"/>
    <property type="match status" value="1"/>
</dbReference>
<feature type="domain" description="B box-type" evidence="10">
    <location>
        <begin position="164"/>
        <end position="208"/>
    </location>
</feature>
<dbReference type="Gene3D" id="3.30.160.60">
    <property type="entry name" value="Classic Zinc Finger"/>
    <property type="match status" value="1"/>
</dbReference>
<evidence type="ECO:0000256" key="6">
    <source>
        <dbReference type="PROSITE-ProRule" id="PRU00024"/>
    </source>
</evidence>
<feature type="domain" description="B30.2/SPRY" evidence="11">
    <location>
        <begin position="370"/>
        <end position="567"/>
    </location>
</feature>
<keyword evidence="7" id="KW-0175">Coiled coil</keyword>
<evidence type="ECO:0000256" key="8">
    <source>
        <dbReference type="SAM" id="MobiDB-lite"/>
    </source>
</evidence>
<dbReference type="InterPro" id="IPR043136">
    <property type="entry name" value="B30.2/SPRY_sf"/>
</dbReference>
<dbReference type="InterPro" id="IPR013320">
    <property type="entry name" value="ConA-like_dom_sf"/>
</dbReference>
<dbReference type="PRINTS" id="PR01407">
    <property type="entry name" value="BUTYPHLNCDUF"/>
</dbReference>
<keyword evidence="3 6" id="KW-0863">Zinc-finger</keyword>
<dbReference type="PANTHER" id="PTHR25465:SF31">
    <property type="entry name" value="RING-TYPE DOMAIN-CONTAINING PROTEIN"/>
    <property type="match status" value="1"/>
</dbReference>
<dbReference type="InterPro" id="IPR013083">
    <property type="entry name" value="Znf_RING/FYVE/PHD"/>
</dbReference>
<evidence type="ECO:0000259" key="10">
    <source>
        <dbReference type="PROSITE" id="PS50119"/>
    </source>
</evidence>
<comment type="caution">
    <text evidence="12">The sequence shown here is derived from an EMBL/GenBank/DDBJ whole genome shotgun (WGS) entry which is preliminary data.</text>
</comment>
<feature type="region of interest" description="Disordered" evidence="8">
    <location>
        <begin position="555"/>
        <end position="576"/>
    </location>
</feature>
<evidence type="ECO:0000256" key="3">
    <source>
        <dbReference type="ARBA" id="ARBA00022771"/>
    </source>
</evidence>
<feature type="coiled-coil region" evidence="7">
    <location>
        <begin position="216"/>
        <end position="250"/>
    </location>
</feature>
<feature type="coiled-coil region" evidence="7">
    <location>
        <begin position="291"/>
        <end position="318"/>
    </location>
</feature>
<dbReference type="SMART" id="SM00449">
    <property type="entry name" value="SPRY"/>
    <property type="match status" value="1"/>
</dbReference>
<keyword evidence="5" id="KW-0391">Immunity</keyword>
<dbReference type="InterPro" id="IPR003877">
    <property type="entry name" value="SPRY_dom"/>
</dbReference>
<accession>A0AAD7VZP7</accession>
<dbReference type="EMBL" id="JAINUG010000562">
    <property type="protein sequence ID" value="KAJ8366637.1"/>
    <property type="molecule type" value="Genomic_DNA"/>
</dbReference>
<dbReference type="SMART" id="SM00184">
    <property type="entry name" value="RING"/>
    <property type="match status" value="1"/>
</dbReference>
<dbReference type="GO" id="GO:0008270">
    <property type="term" value="F:zinc ion binding"/>
    <property type="evidence" value="ECO:0007669"/>
    <property type="project" value="UniProtKB-KW"/>
</dbReference>
<evidence type="ECO:0000259" key="11">
    <source>
        <dbReference type="PROSITE" id="PS50188"/>
    </source>
</evidence>
<name>A0AAD7VZP7_9TELE</name>
<dbReference type="Pfam" id="PF00622">
    <property type="entry name" value="SPRY"/>
    <property type="match status" value="1"/>
</dbReference>
<dbReference type="PROSITE" id="PS50188">
    <property type="entry name" value="B302_SPRY"/>
    <property type="match status" value="1"/>
</dbReference>
<dbReference type="SUPFAM" id="SSF57845">
    <property type="entry name" value="B-box zinc-binding domain"/>
    <property type="match status" value="1"/>
</dbReference>
<dbReference type="InterPro" id="IPR000315">
    <property type="entry name" value="Znf_B-box"/>
</dbReference>
<keyword evidence="4" id="KW-0862">Zinc</keyword>
<evidence type="ECO:0000256" key="7">
    <source>
        <dbReference type="SAM" id="Coils"/>
    </source>
</evidence>
<dbReference type="InterPro" id="IPR001841">
    <property type="entry name" value="Znf_RING"/>
</dbReference>
<dbReference type="Gene3D" id="2.60.120.920">
    <property type="match status" value="1"/>
</dbReference>
<gene>
    <name evidence="12" type="ORF">AAFF_G00348150</name>
</gene>
<protein>
    <submittedName>
        <fullName evidence="12">Uncharacterized protein</fullName>
    </submittedName>
</protein>
<dbReference type="InterPro" id="IPR051051">
    <property type="entry name" value="E3_ubiq-ligase_TRIM/RNF"/>
</dbReference>
<dbReference type="InterPro" id="IPR017907">
    <property type="entry name" value="Znf_RING_CS"/>
</dbReference>
<organism evidence="12 13">
    <name type="scientific">Aldrovandia affinis</name>
    <dbReference type="NCBI Taxonomy" id="143900"/>
    <lineage>
        <taxon>Eukaryota</taxon>
        <taxon>Metazoa</taxon>
        <taxon>Chordata</taxon>
        <taxon>Craniata</taxon>
        <taxon>Vertebrata</taxon>
        <taxon>Euteleostomi</taxon>
        <taxon>Actinopterygii</taxon>
        <taxon>Neopterygii</taxon>
        <taxon>Teleostei</taxon>
        <taxon>Notacanthiformes</taxon>
        <taxon>Halosauridae</taxon>
        <taxon>Aldrovandia</taxon>
    </lineage>
</organism>
<dbReference type="Proteomes" id="UP001221898">
    <property type="component" value="Unassembled WGS sequence"/>
</dbReference>
<evidence type="ECO:0000259" key="9">
    <source>
        <dbReference type="PROSITE" id="PS50089"/>
    </source>
</evidence>
<feature type="domain" description="RING-type" evidence="9">
    <location>
        <begin position="12"/>
        <end position="62"/>
    </location>
</feature>
<evidence type="ECO:0000256" key="5">
    <source>
        <dbReference type="ARBA" id="ARBA00022859"/>
    </source>
</evidence>
<keyword evidence="13" id="KW-1185">Reference proteome</keyword>
<evidence type="ECO:0000256" key="1">
    <source>
        <dbReference type="ARBA" id="ARBA00022588"/>
    </source>
</evidence>
<proteinExistence type="predicted"/>
<dbReference type="SUPFAM" id="SSF49899">
    <property type="entry name" value="Concanavalin A-like lectins/glucanases"/>
    <property type="match status" value="1"/>
</dbReference>
<dbReference type="Gene3D" id="3.30.40.10">
    <property type="entry name" value="Zinc/RING finger domain, C3HC4 (zinc finger)"/>
    <property type="match status" value="1"/>
</dbReference>
<dbReference type="Gene3D" id="4.10.830.40">
    <property type="match status" value="1"/>
</dbReference>
<dbReference type="GO" id="GO:0045087">
    <property type="term" value="P:innate immune response"/>
    <property type="evidence" value="ECO:0007669"/>
    <property type="project" value="UniProtKB-KW"/>
</dbReference>
<dbReference type="PROSITE" id="PS50089">
    <property type="entry name" value="ZF_RING_2"/>
    <property type="match status" value="1"/>
</dbReference>
<dbReference type="SUPFAM" id="SSF57850">
    <property type="entry name" value="RING/U-box"/>
    <property type="match status" value="1"/>
</dbReference>
<dbReference type="PANTHER" id="PTHR25465">
    <property type="entry name" value="B-BOX DOMAIN CONTAINING"/>
    <property type="match status" value="1"/>
</dbReference>
<dbReference type="Pfam" id="PF00643">
    <property type="entry name" value="zf-B_box"/>
    <property type="match status" value="1"/>
</dbReference>
<dbReference type="InterPro" id="IPR003879">
    <property type="entry name" value="Butyrophylin_SPRY"/>
</dbReference>
<keyword evidence="2" id="KW-0479">Metal-binding</keyword>
<dbReference type="InterPro" id="IPR027370">
    <property type="entry name" value="Znf-RING_euk"/>
</dbReference>
<evidence type="ECO:0000313" key="13">
    <source>
        <dbReference type="Proteomes" id="UP001221898"/>
    </source>
</evidence>